<accession>A0A1X2HNN3</accession>
<keyword evidence="2" id="KW-1185">Reference proteome</keyword>
<proteinExistence type="predicted"/>
<dbReference type="AlphaFoldDB" id="A0A1X2HNN3"/>
<dbReference type="InParanoid" id="A0A1X2HNN3"/>
<comment type="caution">
    <text evidence="1">The sequence shown here is derived from an EMBL/GenBank/DDBJ whole genome shotgun (WGS) entry which is preliminary data.</text>
</comment>
<organism evidence="1 2">
    <name type="scientific">Syncephalastrum racemosum</name>
    <name type="common">Filamentous fungus</name>
    <dbReference type="NCBI Taxonomy" id="13706"/>
    <lineage>
        <taxon>Eukaryota</taxon>
        <taxon>Fungi</taxon>
        <taxon>Fungi incertae sedis</taxon>
        <taxon>Mucoromycota</taxon>
        <taxon>Mucoromycotina</taxon>
        <taxon>Mucoromycetes</taxon>
        <taxon>Mucorales</taxon>
        <taxon>Syncephalastraceae</taxon>
        <taxon>Syncephalastrum</taxon>
    </lineage>
</organism>
<protein>
    <submittedName>
        <fullName evidence="1">Uncharacterized protein</fullName>
    </submittedName>
</protein>
<sequence length="120" mass="14358">MQPPFFTCLICFPCLIYHSVQLPIIWWRIRLSAGPLLLQPNVRAVILLLRRRRRRRILPVRRWRILWTLPVTWTVSRVAEPSTIRIVLRPLFTHDGWIWTTTLPRGNQLRELSQGSLEEQ</sequence>
<evidence type="ECO:0000313" key="2">
    <source>
        <dbReference type="Proteomes" id="UP000242180"/>
    </source>
</evidence>
<reference evidence="1 2" key="1">
    <citation type="submission" date="2016-07" db="EMBL/GenBank/DDBJ databases">
        <title>Pervasive Adenine N6-methylation of Active Genes in Fungi.</title>
        <authorList>
            <consortium name="DOE Joint Genome Institute"/>
            <person name="Mondo S.J."/>
            <person name="Dannebaum R.O."/>
            <person name="Kuo R.C."/>
            <person name="Labutti K."/>
            <person name="Haridas S."/>
            <person name="Kuo A."/>
            <person name="Salamov A."/>
            <person name="Ahrendt S.R."/>
            <person name="Lipzen A."/>
            <person name="Sullivan W."/>
            <person name="Andreopoulos W.B."/>
            <person name="Clum A."/>
            <person name="Lindquist E."/>
            <person name="Daum C."/>
            <person name="Ramamoorthy G.K."/>
            <person name="Gryganskyi A."/>
            <person name="Culley D."/>
            <person name="Magnuson J.K."/>
            <person name="James T.Y."/>
            <person name="O'Malley M.A."/>
            <person name="Stajich J.E."/>
            <person name="Spatafora J.W."/>
            <person name="Visel A."/>
            <person name="Grigoriev I.V."/>
        </authorList>
    </citation>
    <scope>NUCLEOTIDE SEQUENCE [LARGE SCALE GENOMIC DNA]</scope>
    <source>
        <strain evidence="1 2">NRRL 2496</strain>
    </source>
</reference>
<evidence type="ECO:0000313" key="1">
    <source>
        <dbReference type="EMBL" id="ORZ00957.1"/>
    </source>
</evidence>
<name>A0A1X2HNN3_SYNRA</name>
<dbReference type="EMBL" id="MCGN01000002">
    <property type="protein sequence ID" value="ORZ00957.1"/>
    <property type="molecule type" value="Genomic_DNA"/>
</dbReference>
<dbReference type="Proteomes" id="UP000242180">
    <property type="component" value="Unassembled WGS sequence"/>
</dbReference>
<gene>
    <name evidence="1" type="ORF">BCR43DRAFT_486113</name>
</gene>